<keyword evidence="10 11" id="KW-0012">Acyltransferase</keyword>
<dbReference type="GO" id="GO:0006633">
    <property type="term" value="P:fatty acid biosynthetic process"/>
    <property type="evidence" value="ECO:0007669"/>
    <property type="project" value="UniProtKB-UniRule"/>
</dbReference>
<dbReference type="GO" id="GO:0005829">
    <property type="term" value="C:cytosol"/>
    <property type="evidence" value="ECO:0007669"/>
    <property type="project" value="TreeGrafter"/>
</dbReference>
<dbReference type="SMART" id="SM00825">
    <property type="entry name" value="PKS_KS"/>
    <property type="match status" value="1"/>
</dbReference>
<dbReference type="InterPro" id="IPR014031">
    <property type="entry name" value="Ketoacyl_synth_C"/>
</dbReference>
<keyword evidence="16" id="KW-1185">Reference proteome</keyword>
<evidence type="ECO:0000256" key="13">
    <source>
        <dbReference type="RuleBase" id="RU003694"/>
    </source>
</evidence>
<evidence type="ECO:0000256" key="2">
    <source>
        <dbReference type="ARBA" id="ARBA00008467"/>
    </source>
</evidence>
<proteinExistence type="inferred from homology"/>
<dbReference type="RefSeq" id="WP_097788706.1">
    <property type="nucleotide sequence ID" value="NZ_BAAADT010000029.1"/>
</dbReference>
<feature type="domain" description="Ketosynthase family 3 (KS3)" evidence="14">
    <location>
        <begin position="3"/>
        <end position="411"/>
    </location>
</feature>
<evidence type="ECO:0000313" key="16">
    <source>
        <dbReference type="Proteomes" id="UP000219993"/>
    </source>
</evidence>
<dbReference type="InterPro" id="IPR018201">
    <property type="entry name" value="Ketoacyl_synth_AS"/>
</dbReference>
<dbReference type="SUPFAM" id="SSF53901">
    <property type="entry name" value="Thiolase-like"/>
    <property type="match status" value="2"/>
</dbReference>
<dbReference type="InterPro" id="IPR020841">
    <property type="entry name" value="PKS_Beta-ketoAc_synthase_dom"/>
</dbReference>
<dbReference type="NCBIfam" id="NF004970">
    <property type="entry name" value="PRK06333.1"/>
    <property type="match status" value="1"/>
</dbReference>
<dbReference type="FunFam" id="3.40.47.10:FF:000009">
    <property type="entry name" value="3-oxoacyl-[acyl-carrier-protein] synthase 2"/>
    <property type="match status" value="1"/>
</dbReference>
<dbReference type="Gene3D" id="3.40.47.10">
    <property type="match status" value="1"/>
</dbReference>
<evidence type="ECO:0000256" key="10">
    <source>
        <dbReference type="ARBA" id="ARBA00023315"/>
    </source>
</evidence>
<organism evidence="15 16">
    <name type="scientific">Halomonas beimenensis</name>
    <dbReference type="NCBI Taxonomy" id="475662"/>
    <lineage>
        <taxon>Bacteria</taxon>
        <taxon>Pseudomonadati</taxon>
        <taxon>Pseudomonadota</taxon>
        <taxon>Gammaproteobacteria</taxon>
        <taxon>Oceanospirillales</taxon>
        <taxon>Halomonadaceae</taxon>
        <taxon>Halomonas</taxon>
    </lineage>
</organism>
<evidence type="ECO:0000256" key="8">
    <source>
        <dbReference type="ARBA" id="ARBA00023098"/>
    </source>
</evidence>
<dbReference type="OrthoDB" id="9808669at2"/>
<dbReference type="EMBL" id="CP021435">
    <property type="protein sequence ID" value="ATJ82237.1"/>
    <property type="molecule type" value="Genomic_DNA"/>
</dbReference>
<evidence type="ECO:0000256" key="5">
    <source>
        <dbReference type="ARBA" id="ARBA00022516"/>
    </source>
</evidence>
<keyword evidence="6 11" id="KW-0808">Transferase</keyword>
<dbReference type="NCBIfam" id="NF005589">
    <property type="entry name" value="PRK07314.1"/>
    <property type="match status" value="1"/>
</dbReference>
<evidence type="ECO:0000256" key="11">
    <source>
        <dbReference type="PIRNR" id="PIRNR000447"/>
    </source>
</evidence>
<evidence type="ECO:0000256" key="12">
    <source>
        <dbReference type="PIRSR" id="PIRSR000447-1"/>
    </source>
</evidence>
<dbReference type="InterPro" id="IPR016039">
    <property type="entry name" value="Thiolase-like"/>
</dbReference>
<dbReference type="PROSITE" id="PS00606">
    <property type="entry name" value="KS3_1"/>
    <property type="match status" value="1"/>
</dbReference>
<evidence type="ECO:0000256" key="1">
    <source>
        <dbReference type="ARBA" id="ARBA00005194"/>
    </source>
</evidence>
<evidence type="ECO:0000256" key="4">
    <source>
        <dbReference type="ARBA" id="ARBA00014657"/>
    </source>
</evidence>
<dbReference type="EC" id="2.3.1.179" evidence="3 11"/>
<comment type="pathway">
    <text evidence="1 11">Lipid metabolism; fatty acid biosynthesis.</text>
</comment>
<dbReference type="PANTHER" id="PTHR11712">
    <property type="entry name" value="POLYKETIDE SYNTHASE-RELATED"/>
    <property type="match status" value="1"/>
</dbReference>
<gene>
    <name evidence="15" type="primary">fabF</name>
    <name evidence="15" type="ORF">BEI_1250</name>
</gene>
<name>A0A291P5T8_9GAMM</name>
<dbReference type="InterPro" id="IPR017568">
    <property type="entry name" value="3-oxoacyl-ACP_synth-2"/>
</dbReference>
<evidence type="ECO:0000256" key="6">
    <source>
        <dbReference type="ARBA" id="ARBA00022679"/>
    </source>
</evidence>
<dbReference type="PANTHER" id="PTHR11712:SF336">
    <property type="entry name" value="3-OXOACYL-[ACYL-CARRIER-PROTEIN] SYNTHASE, MITOCHONDRIAL"/>
    <property type="match status" value="1"/>
</dbReference>
<dbReference type="NCBIfam" id="TIGR03150">
    <property type="entry name" value="fabF"/>
    <property type="match status" value="1"/>
</dbReference>
<evidence type="ECO:0000259" key="14">
    <source>
        <dbReference type="PROSITE" id="PS52004"/>
    </source>
</evidence>
<keyword evidence="5 11" id="KW-0444">Lipid biosynthesis</keyword>
<keyword evidence="9 11" id="KW-0275">Fatty acid biosynthesis</keyword>
<evidence type="ECO:0000256" key="9">
    <source>
        <dbReference type="ARBA" id="ARBA00023160"/>
    </source>
</evidence>
<keyword evidence="8" id="KW-0443">Lipid metabolism</keyword>
<evidence type="ECO:0000313" key="15">
    <source>
        <dbReference type="EMBL" id="ATJ82237.1"/>
    </source>
</evidence>
<evidence type="ECO:0000256" key="7">
    <source>
        <dbReference type="ARBA" id="ARBA00022832"/>
    </source>
</evidence>
<dbReference type="Pfam" id="PF02801">
    <property type="entry name" value="Ketoacyl-synt_C"/>
    <property type="match status" value="1"/>
</dbReference>
<comment type="function">
    <text evidence="11">Involved in the type II fatty acid elongation cycle. Catalyzes the elongation of a wide range of acyl-ACP by the addition of two carbons from malonyl-ACP to an acyl acceptor. Can efficiently catalyze the conversion of palmitoleoyl-ACP (cis-hexadec-9-enoyl-ACP) to cis-vaccenoyl-ACP (cis-octadec-11-enoyl-ACP), an essential step in the thermal regulation of fatty acid composition.</text>
</comment>
<comment type="similarity">
    <text evidence="2 11 13">Belongs to the thiolase-like superfamily. Beta-ketoacyl-ACP synthases family.</text>
</comment>
<sequence length="412" mass="42838">MARRRVVVTGLGLVTPVGNTVDESWGNILAGKSGIAPIEHFDASGFNTRFGGSVKDFDISPYLNPKDARKMDLFIQYGIAAGSQAITDAGIECTEENAHRIGVAIGSGIGGLPMIEHNHQALQKGGARRISPFFVPGSIINMISGNLAIQHGYRGPNIAITTACTTGTHNIGYSARTIAYGDADVMICGGAEMATTPLGLGGFSAARALSTRNDAPAAASRPWDRDRDGFVLSDGAGVMVLEEYEHAKARGATIYAELTGFGMSDDAYHMTAPPEDGSGAALSMQNAIRDAGLAPSAVDYINAHGTSTPAGDLAESRAVERVLGEAAKDVAVSSTKSMIGHLLGAAGAVEAVFSVLAIRDQVAPPTINLDNPQEGCVLDYVPHTAREMKIDVSLSNSFGFGGTNGTLVFSRV</sequence>
<feature type="active site" description="For beta-ketoacyl synthase activity" evidence="12">
    <location>
        <position position="164"/>
    </location>
</feature>
<protein>
    <recommendedName>
        <fullName evidence="4 11">3-oxoacyl-[acyl-carrier-protein] synthase 2</fullName>
        <ecNumber evidence="3 11">2.3.1.179</ecNumber>
    </recommendedName>
</protein>
<dbReference type="Pfam" id="PF00109">
    <property type="entry name" value="ketoacyl-synt"/>
    <property type="match status" value="1"/>
</dbReference>
<reference evidence="15 16" key="1">
    <citation type="journal article" date="2017" name="Sci. Rep.">
        <title>Revealing the Saline Adaptation Strategies of the Halophilic Bacterium Halomonas beimenensis through High-throughput Omics and Transposon Mutagenesis Approaches.</title>
        <authorList>
            <person name="Chen Y.H."/>
            <person name="Lin S.S."/>
            <person name="Shyu Y.T."/>
        </authorList>
    </citation>
    <scope>NUCLEOTIDE SEQUENCE [LARGE SCALE GENOMIC DNA]</scope>
    <source>
        <strain evidence="15 16">NTU-111</strain>
    </source>
</reference>
<dbReference type="Proteomes" id="UP000219993">
    <property type="component" value="Chromosome"/>
</dbReference>
<dbReference type="UniPathway" id="UPA00094"/>
<evidence type="ECO:0000256" key="3">
    <source>
        <dbReference type="ARBA" id="ARBA00012356"/>
    </source>
</evidence>
<dbReference type="InterPro" id="IPR014030">
    <property type="entry name" value="Ketoacyl_synth_N"/>
</dbReference>
<comment type="catalytic activity">
    <reaction evidence="11">
        <text>a fatty acyl-[ACP] + malonyl-[ACP] + H(+) = a 3-oxoacyl-[ACP] + holo-[ACP] + CO2</text>
        <dbReference type="Rhea" id="RHEA:22836"/>
        <dbReference type="Rhea" id="RHEA-COMP:9623"/>
        <dbReference type="Rhea" id="RHEA-COMP:9685"/>
        <dbReference type="Rhea" id="RHEA-COMP:9916"/>
        <dbReference type="Rhea" id="RHEA-COMP:14125"/>
        <dbReference type="ChEBI" id="CHEBI:15378"/>
        <dbReference type="ChEBI" id="CHEBI:16526"/>
        <dbReference type="ChEBI" id="CHEBI:64479"/>
        <dbReference type="ChEBI" id="CHEBI:78449"/>
        <dbReference type="ChEBI" id="CHEBI:78776"/>
        <dbReference type="ChEBI" id="CHEBI:138651"/>
    </reaction>
</comment>
<dbReference type="GO" id="GO:0004315">
    <property type="term" value="F:3-oxoacyl-[acyl-carrier-protein] synthase activity"/>
    <property type="evidence" value="ECO:0007669"/>
    <property type="project" value="UniProtKB-UniRule"/>
</dbReference>
<dbReference type="InterPro" id="IPR000794">
    <property type="entry name" value="Beta-ketoacyl_synthase"/>
</dbReference>
<dbReference type="AlphaFoldDB" id="A0A291P5T8"/>
<dbReference type="PROSITE" id="PS52004">
    <property type="entry name" value="KS3_2"/>
    <property type="match status" value="1"/>
</dbReference>
<keyword evidence="7" id="KW-0276">Fatty acid metabolism</keyword>
<dbReference type="KEGG" id="hbe:BEI_1250"/>
<accession>A0A291P5T8</accession>
<comment type="catalytic activity">
    <reaction evidence="11">
        <text>(9Z)-hexadecenoyl-[ACP] + malonyl-[ACP] + H(+) = 3-oxo-(11Z)-octadecenoyl-[ACP] + holo-[ACP] + CO2</text>
        <dbReference type="Rhea" id="RHEA:55040"/>
        <dbReference type="Rhea" id="RHEA-COMP:9623"/>
        <dbReference type="Rhea" id="RHEA-COMP:9685"/>
        <dbReference type="Rhea" id="RHEA-COMP:10800"/>
        <dbReference type="Rhea" id="RHEA-COMP:14074"/>
        <dbReference type="ChEBI" id="CHEBI:15378"/>
        <dbReference type="ChEBI" id="CHEBI:16526"/>
        <dbReference type="ChEBI" id="CHEBI:64479"/>
        <dbReference type="ChEBI" id="CHEBI:78449"/>
        <dbReference type="ChEBI" id="CHEBI:83989"/>
        <dbReference type="ChEBI" id="CHEBI:138538"/>
        <dbReference type="EC" id="2.3.1.179"/>
    </reaction>
</comment>
<dbReference type="PIRSF" id="PIRSF000447">
    <property type="entry name" value="KAS_II"/>
    <property type="match status" value="1"/>
</dbReference>
<dbReference type="CDD" id="cd00834">
    <property type="entry name" value="KAS_I_II"/>
    <property type="match status" value="1"/>
</dbReference>